<protein>
    <recommendedName>
        <fullName evidence="4">Putative glutamate--cysteine ligase 2</fullName>
        <ecNumber evidence="4">6.3.2.2</ecNumber>
    </recommendedName>
    <alternativeName>
        <fullName evidence="4">Gamma-glutamylcysteine synthetase 2</fullName>
        <shortName evidence="4">GCS 2</shortName>
        <shortName evidence="4">Gamma-GCS 2</shortName>
    </alternativeName>
</protein>
<proteinExistence type="inferred from homology"/>
<dbReference type="Gene3D" id="3.30.590.20">
    <property type="match status" value="1"/>
</dbReference>
<dbReference type="InterPro" id="IPR011793">
    <property type="entry name" value="YbdK"/>
</dbReference>
<dbReference type="STRING" id="375574.GCA_001418035_01271"/>
<dbReference type="EC" id="6.3.2.2" evidence="4"/>
<dbReference type="SUPFAM" id="SSF55931">
    <property type="entry name" value="Glutamine synthetase/guanido kinase"/>
    <property type="match status" value="1"/>
</dbReference>
<dbReference type="PANTHER" id="PTHR36510:SF1">
    <property type="entry name" value="GLUTAMATE--CYSTEINE LIGASE 2-RELATED"/>
    <property type="match status" value="1"/>
</dbReference>
<evidence type="ECO:0000256" key="3">
    <source>
        <dbReference type="ARBA" id="ARBA00022840"/>
    </source>
</evidence>
<dbReference type="EMBL" id="CYHA01000002">
    <property type="protein sequence ID" value="CUA82832.1"/>
    <property type="molecule type" value="Genomic_DNA"/>
</dbReference>
<organism evidence="5 6">
    <name type="scientific">Gulbenkiania indica</name>
    <dbReference type="NCBI Taxonomy" id="375574"/>
    <lineage>
        <taxon>Bacteria</taxon>
        <taxon>Pseudomonadati</taxon>
        <taxon>Pseudomonadota</taxon>
        <taxon>Betaproteobacteria</taxon>
        <taxon>Neisseriales</taxon>
        <taxon>Chromobacteriaceae</taxon>
        <taxon>Gulbenkiania</taxon>
    </lineage>
</organism>
<keyword evidence="2 4" id="KW-0547">Nucleotide-binding</keyword>
<dbReference type="PANTHER" id="PTHR36510">
    <property type="entry name" value="GLUTAMATE--CYSTEINE LIGASE 2-RELATED"/>
    <property type="match status" value="1"/>
</dbReference>
<evidence type="ECO:0000313" key="5">
    <source>
        <dbReference type="EMBL" id="CUA82832.1"/>
    </source>
</evidence>
<dbReference type="Pfam" id="PF04107">
    <property type="entry name" value="GCS2"/>
    <property type="match status" value="1"/>
</dbReference>
<dbReference type="AlphaFoldDB" id="A0A0K6GVQ8"/>
<evidence type="ECO:0000256" key="4">
    <source>
        <dbReference type="HAMAP-Rule" id="MF_01609"/>
    </source>
</evidence>
<gene>
    <name evidence="5" type="ORF">Ga0061063_1480</name>
</gene>
<dbReference type="GO" id="GO:0005524">
    <property type="term" value="F:ATP binding"/>
    <property type="evidence" value="ECO:0007669"/>
    <property type="project" value="UniProtKB-KW"/>
</dbReference>
<dbReference type="NCBIfam" id="NF010040">
    <property type="entry name" value="PRK13516.1"/>
    <property type="match status" value="1"/>
</dbReference>
<dbReference type="InterPro" id="IPR050141">
    <property type="entry name" value="GCL_type2/YbdK_subfam"/>
</dbReference>
<dbReference type="InterPro" id="IPR014746">
    <property type="entry name" value="Gln_synth/guanido_kin_cat_dom"/>
</dbReference>
<comment type="catalytic activity">
    <reaction evidence="4">
        <text>L-cysteine + L-glutamate + ATP = gamma-L-glutamyl-L-cysteine + ADP + phosphate + H(+)</text>
        <dbReference type="Rhea" id="RHEA:13285"/>
        <dbReference type="ChEBI" id="CHEBI:15378"/>
        <dbReference type="ChEBI" id="CHEBI:29985"/>
        <dbReference type="ChEBI" id="CHEBI:30616"/>
        <dbReference type="ChEBI" id="CHEBI:35235"/>
        <dbReference type="ChEBI" id="CHEBI:43474"/>
        <dbReference type="ChEBI" id="CHEBI:58173"/>
        <dbReference type="ChEBI" id="CHEBI:456216"/>
        <dbReference type="EC" id="6.3.2.2"/>
    </reaction>
</comment>
<comment type="function">
    <text evidence="4">ATP-dependent carboxylate-amine ligase which exhibits weak glutamate--cysteine ligase activity.</text>
</comment>
<dbReference type="InterPro" id="IPR006336">
    <property type="entry name" value="GCS2"/>
</dbReference>
<accession>A0A0K6GVQ8</accession>
<dbReference type="NCBIfam" id="TIGR02050">
    <property type="entry name" value="gshA_cyan_rel"/>
    <property type="match status" value="1"/>
</dbReference>
<dbReference type="OrthoDB" id="9769628at2"/>
<dbReference type="GO" id="GO:0042398">
    <property type="term" value="P:modified amino acid biosynthetic process"/>
    <property type="evidence" value="ECO:0007669"/>
    <property type="project" value="InterPro"/>
</dbReference>
<keyword evidence="6" id="KW-1185">Reference proteome</keyword>
<keyword evidence="1 4" id="KW-0436">Ligase</keyword>
<comment type="similarity">
    <text evidence="4">Belongs to the glutamate--cysteine ligase type 2 family. YbdK subfamily.</text>
</comment>
<dbReference type="GO" id="GO:0004357">
    <property type="term" value="F:glutamate-cysteine ligase activity"/>
    <property type="evidence" value="ECO:0007669"/>
    <property type="project" value="UniProtKB-EC"/>
</dbReference>
<dbReference type="HAMAP" id="MF_01609">
    <property type="entry name" value="Glu_cys_ligase_2"/>
    <property type="match status" value="1"/>
</dbReference>
<evidence type="ECO:0000256" key="2">
    <source>
        <dbReference type="ARBA" id="ARBA00022741"/>
    </source>
</evidence>
<dbReference type="RefSeq" id="WP_054286415.1">
    <property type="nucleotide sequence ID" value="NZ_CYHA01000002.1"/>
</dbReference>
<reference evidence="6" key="1">
    <citation type="submission" date="2015-08" db="EMBL/GenBank/DDBJ databases">
        <authorList>
            <person name="Varghese N."/>
        </authorList>
    </citation>
    <scope>NUCLEOTIDE SEQUENCE [LARGE SCALE GENOMIC DNA]</scope>
    <source>
        <strain evidence="6">DSM 17901</strain>
    </source>
</reference>
<keyword evidence="3 4" id="KW-0067">ATP-binding</keyword>
<name>A0A0K6GVQ8_9NEIS</name>
<sequence>MLEFKNSTPLTLGVELELMIVNRRDYNLTRGSDDLLLQIESIDHGFDIKPEITQGMIEIGTAVHTSVDEMLQELLAIRALLVKSAQKLNLGLAGGGTHAFQHWGDQQIYPKERYRLVSELYGYLAKQFTVYGQHIHIGCPDGDAGVRLTHFLARYMPHFIALSASSPFSQGVDTLFQSARLTSVNAFPLSGLMPAVQTWDAFNTYFQKMAGLGIVASMKDFYWDIRPKPEYGTVEIRICDTPLAIDTPVLLAAYAQMLARECLEGEPRPYNPDHMLTYSYNRFQACRFGYDAVLVDAAEQRQTSLLEDMLFTLDRLWPHAEALGCTNAHAALRERILKRNSDSLWLREAYADSGSLSEVVRRQSERWMYGRPTLAVH</sequence>
<evidence type="ECO:0000256" key="1">
    <source>
        <dbReference type="ARBA" id="ARBA00022598"/>
    </source>
</evidence>
<evidence type="ECO:0000313" key="6">
    <source>
        <dbReference type="Proteomes" id="UP000243535"/>
    </source>
</evidence>
<dbReference type="Proteomes" id="UP000243535">
    <property type="component" value="Unassembled WGS sequence"/>
</dbReference>